<evidence type="ECO:0000256" key="1">
    <source>
        <dbReference type="SAM" id="MobiDB-lite"/>
    </source>
</evidence>
<feature type="region of interest" description="Disordered" evidence="1">
    <location>
        <begin position="199"/>
        <end position="227"/>
    </location>
</feature>
<reference evidence="2 3" key="1">
    <citation type="journal article" date="2023" name="Plants (Basel)">
        <title>Bridging the Gap: Combining Genomics and Transcriptomics Approaches to Understand Stylosanthes scabra, an Orphan Legume from the Brazilian Caatinga.</title>
        <authorList>
            <person name="Ferreira-Neto J.R.C."/>
            <person name="da Silva M.D."/>
            <person name="Binneck E."/>
            <person name="de Melo N.F."/>
            <person name="da Silva R.H."/>
            <person name="de Melo A.L.T.M."/>
            <person name="Pandolfi V."/>
            <person name="Bustamante F.O."/>
            <person name="Brasileiro-Vidal A.C."/>
            <person name="Benko-Iseppon A.M."/>
        </authorList>
    </citation>
    <scope>NUCLEOTIDE SEQUENCE [LARGE SCALE GENOMIC DNA]</scope>
    <source>
        <tissue evidence="2">Leaves</tissue>
    </source>
</reference>
<evidence type="ECO:0000313" key="3">
    <source>
        <dbReference type="Proteomes" id="UP001341840"/>
    </source>
</evidence>
<organism evidence="2 3">
    <name type="scientific">Stylosanthes scabra</name>
    <dbReference type="NCBI Taxonomy" id="79078"/>
    <lineage>
        <taxon>Eukaryota</taxon>
        <taxon>Viridiplantae</taxon>
        <taxon>Streptophyta</taxon>
        <taxon>Embryophyta</taxon>
        <taxon>Tracheophyta</taxon>
        <taxon>Spermatophyta</taxon>
        <taxon>Magnoliopsida</taxon>
        <taxon>eudicotyledons</taxon>
        <taxon>Gunneridae</taxon>
        <taxon>Pentapetalae</taxon>
        <taxon>rosids</taxon>
        <taxon>fabids</taxon>
        <taxon>Fabales</taxon>
        <taxon>Fabaceae</taxon>
        <taxon>Papilionoideae</taxon>
        <taxon>50 kb inversion clade</taxon>
        <taxon>dalbergioids sensu lato</taxon>
        <taxon>Dalbergieae</taxon>
        <taxon>Pterocarpus clade</taxon>
        <taxon>Stylosanthes</taxon>
    </lineage>
</organism>
<keyword evidence="3" id="KW-1185">Reference proteome</keyword>
<evidence type="ECO:0000313" key="2">
    <source>
        <dbReference type="EMBL" id="MED6186469.1"/>
    </source>
</evidence>
<name>A0ABU6WKR5_9FABA</name>
<feature type="compositionally biased region" description="Basic and acidic residues" evidence="1">
    <location>
        <begin position="358"/>
        <end position="367"/>
    </location>
</feature>
<gene>
    <name evidence="2" type="ORF">PIB30_066968</name>
</gene>
<feature type="compositionally biased region" description="Basic and acidic residues" evidence="1">
    <location>
        <begin position="208"/>
        <end position="219"/>
    </location>
</feature>
<sequence length="398" mass="44202">MKIEDKQFDVFAKEFGSEVCSVQSHPDLGYESSVSLDDQNTMVAEEMLLAEPERSPVYNDRGNLNFGDVADPLVEAIMMSNWKTEFAFNADGMNVEEGWNRDAAIVSRGRKGSETPLVLGERLEDLGLDPMLLEAHLSKTWCELEKYSDNEANCWPIASNNGSTTRHGFGSSTSCPYQPGFGPCTELVHVHRSVGRVPIFPQSVSESQNRESEPTREPVSEEEQSDETLYLINEEARARDLFCGFDDGTSCHSTYETVSPAEAVGDSEVDAELRGEQHPVIDEGDDRGMGNGRTPRDLTENQDNTSEQAVDFEKGGADEEELAAEVAESKRIWSKGGISFDSSDEEEVLVRLVDRKLDGKKRADLRPQKPRHGRMPKSIQGRTVATRKLMSSVKPKTK</sequence>
<proteinExistence type="predicted"/>
<dbReference type="Proteomes" id="UP001341840">
    <property type="component" value="Unassembled WGS sequence"/>
</dbReference>
<protein>
    <submittedName>
        <fullName evidence="2">Uncharacterized protein</fullName>
    </submittedName>
</protein>
<comment type="caution">
    <text evidence="2">The sequence shown here is derived from an EMBL/GenBank/DDBJ whole genome shotgun (WGS) entry which is preliminary data.</text>
</comment>
<feature type="region of interest" description="Disordered" evidence="1">
    <location>
        <begin position="358"/>
        <end position="398"/>
    </location>
</feature>
<dbReference type="EMBL" id="JASCZI010181934">
    <property type="protein sequence ID" value="MED6186469.1"/>
    <property type="molecule type" value="Genomic_DNA"/>
</dbReference>
<feature type="region of interest" description="Disordered" evidence="1">
    <location>
        <begin position="280"/>
        <end position="318"/>
    </location>
</feature>
<accession>A0ABU6WKR5</accession>